<dbReference type="STRING" id="688867.SAMN05660236_1486"/>
<protein>
    <recommendedName>
        <fullName evidence="3">SpoIIAA-like</fullName>
    </recommendedName>
</protein>
<dbReference type="OrthoDB" id="979415at2"/>
<evidence type="ECO:0008006" key="3">
    <source>
        <dbReference type="Google" id="ProtNLM"/>
    </source>
</evidence>
<reference evidence="1 2" key="1">
    <citation type="submission" date="2017-02" db="EMBL/GenBank/DDBJ databases">
        <authorList>
            <person name="Peterson S.W."/>
        </authorList>
    </citation>
    <scope>NUCLEOTIDE SEQUENCE [LARGE SCALE GENOMIC DNA]</scope>
    <source>
        <strain evidence="1 2">DSM 25262</strain>
    </source>
</reference>
<dbReference type="Proteomes" id="UP000190961">
    <property type="component" value="Unassembled WGS sequence"/>
</dbReference>
<accession>A0A1T5JUJ9</accession>
<keyword evidence="2" id="KW-1185">Reference proteome</keyword>
<proteinExistence type="predicted"/>
<gene>
    <name evidence="1" type="ORF">SAMN05660236_1486</name>
</gene>
<name>A0A1T5JUJ9_9BACT</name>
<organism evidence="1 2">
    <name type="scientific">Ohtaekwangia koreensis</name>
    <dbReference type="NCBI Taxonomy" id="688867"/>
    <lineage>
        <taxon>Bacteria</taxon>
        <taxon>Pseudomonadati</taxon>
        <taxon>Bacteroidota</taxon>
        <taxon>Cytophagia</taxon>
        <taxon>Cytophagales</taxon>
        <taxon>Fulvivirgaceae</taxon>
        <taxon>Ohtaekwangia</taxon>
    </lineage>
</organism>
<dbReference type="RefSeq" id="WP_079686020.1">
    <property type="nucleotide sequence ID" value="NZ_FUZU01000001.1"/>
</dbReference>
<dbReference type="AlphaFoldDB" id="A0A1T5JUJ9"/>
<sequence>MEIYYDQDYVVVYYSAEANAVVMRWKAASTSEEYRAALNVLLAAIEHFKTGKVIADTTHLGTIHPDDQAWSVTEWTLKAISAGYSHLAIVLPTEVFTKMSVEETMGQVTEILRFSYFEGMDAAIVWIKQQ</sequence>
<evidence type="ECO:0000313" key="2">
    <source>
        <dbReference type="Proteomes" id="UP000190961"/>
    </source>
</evidence>
<dbReference type="EMBL" id="FUZU01000001">
    <property type="protein sequence ID" value="SKC54898.1"/>
    <property type="molecule type" value="Genomic_DNA"/>
</dbReference>
<evidence type="ECO:0000313" key="1">
    <source>
        <dbReference type="EMBL" id="SKC54898.1"/>
    </source>
</evidence>